<dbReference type="EMBL" id="JAVDQD010000004">
    <property type="protein sequence ID" value="MDR6240288.1"/>
    <property type="molecule type" value="Genomic_DNA"/>
</dbReference>
<sequence length="495" mass="55377">MNNKIIILLGLLLSFASCSLLWEDLDVENENAPDLDDVYSNPEEYPALLTGAYRVWWNSAIGQNPALALGVGAEQICSGYGSWGMRTFNTIPRVPIDNREGDIVIQPEAGGWYGFYPVVGTVNNIIKKIEHEGVEVIINGEDRTAMVLANAYFLQGTAYGHLGLLYDQAFLITDVDIPADFEYVFTPYKSIMEFALERIDRAIEIAETNTFQAEQMMPGVNMSNEYLGKVANSTAARMLVAASRTPQEDSSIDWARVKRYAEKGIDTNFFVYAQVGWQGLAANIRDTTNPLHIMEWDWVRVSQRVISLMAPNDPIGTYPRPEGVHEYPEAENPVDHRLLTDMTYAGQHGNWNPASLGFHILGEYKYTRYRESFSVPGVGNIDFLLKAENDLLLAEAEIRTGGDLQKAASLINNTRVERGKMSAMTGGNSSSELLDAVMHERYVELIATFMPLTYFDRRRTGTLIDGTAWHFPIPAQELTIHKLPIYTFGGKGNEM</sequence>
<evidence type="ECO:0008006" key="3">
    <source>
        <dbReference type="Google" id="ProtNLM"/>
    </source>
</evidence>
<dbReference type="InterPro" id="IPR011990">
    <property type="entry name" value="TPR-like_helical_dom_sf"/>
</dbReference>
<dbReference type="PROSITE" id="PS51257">
    <property type="entry name" value="PROKAR_LIPOPROTEIN"/>
    <property type="match status" value="1"/>
</dbReference>
<proteinExistence type="predicted"/>
<evidence type="ECO:0000313" key="1">
    <source>
        <dbReference type="EMBL" id="MDR6240288.1"/>
    </source>
</evidence>
<dbReference type="SUPFAM" id="SSF48452">
    <property type="entry name" value="TPR-like"/>
    <property type="match status" value="1"/>
</dbReference>
<gene>
    <name evidence="1" type="ORF">HNQ88_003354</name>
</gene>
<name>A0AAE3XPG0_9BACT</name>
<protein>
    <recommendedName>
        <fullName evidence="3">RagB/SusD family nutrient uptake outer membrane protein</fullName>
    </recommendedName>
</protein>
<reference evidence="1" key="1">
    <citation type="submission" date="2023-07" db="EMBL/GenBank/DDBJ databases">
        <title>Genomic Encyclopedia of Type Strains, Phase IV (KMG-IV): sequencing the most valuable type-strain genomes for metagenomic binning, comparative biology and taxonomic classification.</title>
        <authorList>
            <person name="Goeker M."/>
        </authorList>
    </citation>
    <scope>NUCLEOTIDE SEQUENCE</scope>
    <source>
        <strain evidence="1">DSM 26174</strain>
    </source>
</reference>
<dbReference type="RefSeq" id="WP_309940187.1">
    <property type="nucleotide sequence ID" value="NZ_AP025305.1"/>
</dbReference>
<dbReference type="Proteomes" id="UP001185092">
    <property type="component" value="Unassembled WGS sequence"/>
</dbReference>
<comment type="caution">
    <text evidence="1">The sequence shown here is derived from an EMBL/GenBank/DDBJ whole genome shotgun (WGS) entry which is preliminary data.</text>
</comment>
<organism evidence="1 2">
    <name type="scientific">Aureibacter tunicatorum</name>
    <dbReference type="NCBI Taxonomy" id="866807"/>
    <lineage>
        <taxon>Bacteria</taxon>
        <taxon>Pseudomonadati</taxon>
        <taxon>Bacteroidota</taxon>
        <taxon>Cytophagia</taxon>
        <taxon>Cytophagales</taxon>
        <taxon>Persicobacteraceae</taxon>
        <taxon>Aureibacter</taxon>
    </lineage>
</organism>
<accession>A0AAE3XPG0</accession>
<keyword evidence="2" id="KW-1185">Reference proteome</keyword>
<dbReference type="AlphaFoldDB" id="A0AAE3XPG0"/>
<evidence type="ECO:0000313" key="2">
    <source>
        <dbReference type="Proteomes" id="UP001185092"/>
    </source>
</evidence>
<dbReference type="Gene3D" id="1.25.40.390">
    <property type="match status" value="1"/>
</dbReference>